<dbReference type="InterPro" id="IPR011990">
    <property type="entry name" value="TPR-like_helical_dom_sf"/>
</dbReference>
<accession>A0A3E0IBS5</accession>
<keyword evidence="5" id="KW-0998">Cell outer membrane</keyword>
<dbReference type="GO" id="GO:0009279">
    <property type="term" value="C:cell outer membrane"/>
    <property type="evidence" value="ECO:0007669"/>
    <property type="project" value="UniProtKB-SubCell"/>
</dbReference>
<evidence type="ECO:0000256" key="5">
    <source>
        <dbReference type="ARBA" id="ARBA00023237"/>
    </source>
</evidence>
<comment type="similarity">
    <text evidence="2">Belongs to the SusD family.</text>
</comment>
<dbReference type="InterPro" id="IPR012944">
    <property type="entry name" value="SusD_RagB_dom"/>
</dbReference>
<evidence type="ECO:0000259" key="6">
    <source>
        <dbReference type="Pfam" id="PF07980"/>
    </source>
</evidence>
<dbReference type="Gene3D" id="1.25.40.390">
    <property type="match status" value="1"/>
</dbReference>
<dbReference type="Proteomes" id="UP000256884">
    <property type="component" value="Unassembled WGS sequence"/>
</dbReference>
<evidence type="ECO:0000313" key="8">
    <source>
        <dbReference type="Proteomes" id="UP000256884"/>
    </source>
</evidence>
<evidence type="ECO:0000313" key="7">
    <source>
        <dbReference type="EMBL" id="REH56053.1"/>
    </source>
</evidence>
<dbReference type="SUPFAM" id="SSF48452">
    <property type="entry name" value="TPR-like"/>
    <property type="match status" value="1"/>
</dbReference>
<comment type="caution">
    <text evidence="7">The sequence shown here is derived from an EMBL/GenBank/DDBJ whole genome shotgun (WGS) entry which is preliminary data.</text>
</comment>
<evidence type="ECO:0000256" key="1">
    <source>
        <dbReference type="ARBA" id="ARBA00004442"/>
    </source>
</evidence>
<name>A0A3E0IBS5_9FLAO</name>
<evidence type="ECO:0000256" key="4">
    <source>
        <dbReference type="ARBA" id="ARBA00023136"/>
    </source>
</evidence>
<keyword evidence="8" id="KW-1185">Reference proteome</keyword>
<feature type="domain" description="RagB/SusD" evidence="6">
    <location>
        <begin position="325"/>
        <end position="417"/>
    </location>
</feature>
<reference evidence="7 8" key="1">
    <citation type="submission" date="2018-08" db="EMBL/GenBank/DDBJ databases">
        <title>Genomic Encyclopedia of Type Strains, Phase IV (KMG-IV): sequencing the most valuable type-strain genomes for metagenomic binning, comparative biology and taxonomic classification.</title>
        <authorList>
            <person name="Goeker M."/>
        </authorList>
    </citation>
    <scope>NUCLEOTIDE SEQUENCE [LARGE SCALE GENOMIC DNA]</scope>
    <source>
        <strain evidence="7 8">DSM 18841</strain>
    </source>
</reference>
<dbReference type="Pfam" id="PF07980">
    <property type="entry name" value="SusD_RagB"/>
    <property type="match status" value="1"/>
</dbReference>
<dbReference type="CDD" id="cd08977">
    <property type="entry name" value="SusD"/>
    <property type="match status" value="1"/>
</dbReference>
<dbReference type="RefSeq" id="WP_115899398.1">
    <property type="nucleotide sequence ID" value="NZ_QUNS01000001.1"/>
</dbReference>
<sequence length="442" mass="49109">MKNIFYKLILIVFVFFIQGCELDELPNQNAPTLDSYTGGASAADVEALAVGLEAVMRNDLDFHYETVSYLAREYYDLSTADPRYTGEILKGPLDNNGFLTTRSFAAWYRIVKAANVLITAVENSNAGFSEAEKKSYYGYAKTIKAYALLMVANRQYTNGIRLDVEDPDNLGPFVGYDEALVAIKNLLNEAKSDLEASSSNFLFLFSPGYNDLKPTDQPLLPSGFLKFNRAIAARVALYQNNMTEVLTFLNESFFDLNESMSFGVSHVFGLTGNDIKNDLFYVKQIGNEFVIHNSWIADGETGDLRVSSKSSLLDSSGSHDGLTGTHQISVYKSNTDPVYLIRNEELILMYAEANIGTNNTEAINAINVVRGEAGLPDYSGGTSDSELVEEVLKQRRYSLLGEGHRWIDLRRLNRLNATYVPLDRTGDNIIDAFPTPFSENAN</sequence>
<keyword evidence="3" id="KW-0732">Signal</keyword>
<keyword evidence="4" id="KW-0472">Membrane</keyword>
<proteinExistence type="inferred from homology"/>
<dbReference type="PROSITE" id="PS51257">
    <property type="entry name" value="PROKAR_LIPOPROTEIN"/>
    <property type="match status" value="1"/>
</dbReference>
<dbReference type="AlphaFoldDB" id="A0A3E0IBS5"/>
<dbReference type="OrthoDB" id="9794888at2"/>
<evidence type="ECO:0000256" key="3">
    <source>
        <dbReference type="ARBA" id="ARBA00022729"/>
    </source>
</evidence>
<comment type="subcellular location">
    <subcellularLocation>
        <location evidence="1">Cell outer membrane</location>
    </subcellularLocation>
</comment>
<gene>
    <name evidence="7" type="ORF">C7448_10181</name>
</gene>
<evidence type="ECO:0000256" key="2">
    <source>
        <dbReference type="ARBA" id="ARBA00006275"/>
    </source>
</evidence>
<protein>
    <submittedName>
        <fullName evidence="7">RagB/SusD domain-containing protein</fullName>
    </submittedName>
</protein>
<organism evidence="7 8">
    <name type="scientific">Tenacibaculum gallaicum</name>
    <dbReference type="NCBI Taxonomy" id="561505"/>
    <lineage>
        <taxon>Bacteria</taxon>
        <taxon>Pseudomonadati</taxon>
        <taxon>Bacteroidota</taxon>
        <taxon>Flavobacteriia</taxon>
        <taxon>Flavobacteriales</taxon>
        <taxon>Flavobacteriaceae</taxon>
        <taxon>Tenacibaculum</taxon>
    </lineage>
</organism>
<dbReference type="EMBL" id="QUNS01000001">
    <property type="protein sequence ID" value="REH56053.1"/>
    <property type="molecule type" value="Genomic_DNA"/>
</dbReference>